<keyword evidence="7" id="KW-1185">Reference proteome</keyword>
<keyword evidence="3 5" id="KW-1133">Transmembrane helix</keyword>
<keyword evidence="2 5" id="KW-0812">Transmembrane</keyword>
<dbReference type="PANTHER" id="PTHR31851">
    <property type="entry name" value="FE(2+)/MN(2+) TRANSPORTER PCL1"/>
    <property type="match status" value="1"/>
</dbReference>
<dbReference type="InterPro" id="IPR008217">
    <property type="entry name" value="Ccc1_fam"/>
</dbReference>
<feature type="transmembrane region" description="Helical" evidence="5">
    <location>
        <begin position="153"/>
        <end position="174"/>
    </location>
</feature>
<reference evidence="6 7" key="1">
    <citation type="submission" date="2018-07" db="EMBL/GenBank/DDBJ databases">
        <title>Dyella monticola sp. nov. and Dyella psychrodurans sp. nov. isolated from monsoon evergreen broad-leaved forest soil of Dinghu Mountain, China.</title>
        <authorList>
            <person name="Gao Z."/>
            <person name="Qiu L."/>
        </authorList>
    </citation>
    <scope>NUCLEOTIDE SEQUENCE [LARGE SCALE GENOMIC DNA]</scope>
    <source>
        <strain evidence="6 7">4MSK11</strain>
    </source>
</reference>
<feature type="transmembrane region" description="Helical" evidence="5">
    <location>
        <begin position="49"/>
        <end position="73"/>
    </location>
</feature>
<evidence type="ECO:0000256" key="3">
    <source>
        <dbReference type="ARBA" id="ARBA00022989"/>
    </source>
</evidence>
<dbReference type="RefSeq" id="WP_115476629.1">
    <property type="nucleotide sequence ID" value="NZ_QRBF01000001.1"/>
</dbReference>
<comment type="caution">
    <text evidence="6">The sequence shown here is derived from an EMBL/GenBank/DDBJ whole genome shotgun (WGS) entry which is preliminary data.</text>
</comment>
<evidence type="ECO:0000256" key="1">
    <source>
        <dbReference type="ARBA" id="ARBA00004127"/>
    </source>
</evidence>
<dbReference type="GO" id="GO:0005384">
    <property type="term" value="F:manganese ion transmembrane transporter activity"/>
    <property type="evidence" value="ECO:0007669"/>
    <property type="project" value="InterPro"/>
</dbReference>
<keyword evidence="4 5" id="KW-0472">Membrane</keyword>
<dbReference type="GO" id="GO:0012505">
    <property type="term" value="C:endomembrane system"/>
    <property type="evidence" value="ECO:0007669"/>
    <property type="project" value="UniProtKB-SubCell"/>
</dbReference>
<feature type="transmembrane region" description="Helical" evidence="5">
    <location>
        <begin position="21"/>
        <end position="43"/>
    </location>
</feature>
<proteinExistence type="predicted"/>
<evidence type="ECO:0000256" key="4">
    <source>
        <dbReference type="ARBA" id="ARBA00023136"/>
    </source>
</evidence>
<feature type="transmembrane region" description="Helical" evidence="5">
    <location>
        <begin position="210"/>
        <end position="232"/>
    </location>
</feature>
<dbReference type="Pfam" id="PF01988">
    <property type="entry name" value="VIT1"/>
    <property type="match status" value="1"/>
</dbReference>
<dbReference type="EMBL" id="QRBF01000001">
    <property type="protein sequence ID" value="RDS86361.1"/>
    <property type="molecule type" value="Genomic_DNA"/>
</dbReference>
<organism evidence="6 7">
    <name type="scientific">Dyella psychrodurans</name>
    <dbReference type="NCBI Taxonomy" id="1927960"/>
    <lineage>
        <taxon>Bacteria</taxon>
        <taxon>Pseudomonadati</taxon>
        <taxon>Pseudomonadota</taxon>
        <taxon>Gammaproteobacteria</taxon>
        <taxon>Lysobacterales</taxon>
        <taxon>Rhodanobacteraceae</taxon>
        <taxon>Dyella</taxon>
    </lineage>
</organism>
<dbReference type="AlphaFoldDB" id="A0A370XDQ2"/>
<evidence type="ECO:0000256" key="2">
    <source>
        <dbReference type="ARBA" id="ARBA00022692"/>
    </source>
</evidence>
<protein>
    <submittedName>
        <fullName evidence="6">Iron transporter</fullName>
    </submittedName>
</protein>
<name>A0A370XDQ2_9GAMM</name>
<evidence type="ECO:0000313" key="6">
    <source>
        <dbReference type="EMBL" id="RDS86361.1"/>
    </source>
</evidence>
<sequence length="234" mass="24977">MATKHHHHTERHFTASDVVRDLVIGMADGLTVPFALAAGLSGAAVASRVVVVAGVAEIAAGAIAMGLGGYLAARGDADHYDAERRREVHEVRELAREEEREIVQIFAQYGLDREACKPVLAHFHQDHEAWVDFMMRFELGLEKPEPGRALRSALTIGGAYIVGGLVPLAPYMLINGLQPALRMSVICTLIALALFGAAKSRFTGIGMLRGAVQTMLVGGLASAAAFLLARWIGG</sequence>
<gene>
    <name evidence="6" type="ORF">DWU99_03645</name>
</gene>
<dbReference type="GO" id="GO:0030026">
    <property type="term" value="P:intracellular manganese ion homeostasis"/>
    <property type="evidence" value="ECO:0007669"/>
    <property type="project" value="InterPro"/>
</dbReference>
<accession>A0A370XDQ2</accession>
<evidence type="ECO:0000313" key="7">
    <source>
        <dbReference type="Proteomes" id="UP000255334"/>
    </source>
</evidence>
<dbReference type="OrthoDB" id="5506246at2"/>
<evidence type="ECO:0000256" key="5">
    <source>
        <dbReference type="SAM" id="Phobius"/>
    </source>
</evidence>
<feature type="transmembrane region" description="Helical" evidence="5">
    <location>
        <begin position="180"/>
        <end position="198"/>
    </location>
</feature>
<dbReference type="Proteomes" id="UP000255334">
    <property type="component" value="Unassembled WGS sequence"/>
</dbReference>
<comment type="subcellular location">
    <subcellularLocation>
        <location evidence="1">Endomembrane system</location>
        <topology evidence="1">Multi-pass membrane protein</topology>
    </subcellularLocation>
</comment>